<organism evidence="1 2">
    <name type="scientific">Sinomicrobium oceani</name>
    <dbReference type="NCBI Taxonomy" id="1150368"/>
    <lineage>
        <taxon>Bacteria</taxon>
        <taxon>Pseudomonadati</taxon>
        <taxon>Bacteroidota</taxon>
        <taxon>Flavobacteriia</taxon>
        <taxon>Flavobacteriales</taxon>
        <taxon>Flavobacteriaceae</taxon>
        <taxon>Sinomicrobium</taxon>
    </lineage>
</organism>
<name>A0A1K1RQC8_9FLAO</name>
<protein>
    <submittedName>
        <fullName evidence="1">Tat (Twin-arginine translocation) pathway signal sequence</fullName>
    </submittedName>
</protein>
<dbReference type="OrthoDB" id="9796450at2"/>
<gene>
    <name evidence="1" type="ORF">SAMN02927921_03825</name>
</gene>
<dbReference type="Proteomes" id="UP000182248">
    <property type="component" value="Unassembled WGS sequence"/>
</dbReference>
<sequence length="100" mass="10908">MKTELRRLMAKNKAEEAAYRESRAAEISHPDTGSARRNFLKKTALGGIGLAGFMGLSFEDTMAQTTSKVSRSSAPSDLKITDMRYALTHVMGGTAIIRID</sequence>
<dbReference type="InterPro" id="IPR019546">
    <property type="entry name" value="TAT_signal_bac_arc"/>
</dbReference>
<keyword evidence="2" id="KW-1185">Reference proteome</keyword>
<proteinExistence type="predicted"/>
<reference evidence="1 2" key="1">
    <citation type="submission" date="2016-11" db="EMBL/GenBank/DDBJ databases">
        <authorList>
            <person name="Jaros S."/>
            <person name="Januszkiewicz K."/>
            <person name="Wedrychowicz H."/>
        </authorList>
    </citation>
    <scope>NUCLEOTIDE SEQUENCE [LARGE SCALE GENOMIC DNA]</scope>
    <source>
        <strain evidence="1 2">CGMCC 1.12145</strain>
    </source>
</reference>
<feature type="non-terminal residue" evidence="1">
    <location>
        <position position="100"/>
    </location>
</feature>
<dbReference type="RefSeq" id="WP_139276310.1">
    <property type="nucleotide sequence ID" value="NZ_FPJE01000031.1"/>
</dbReference>
<dbReference type="NCBIfam" id="TIGR01409">
    <property type="entry name" value="TAT_signal_seq"/>
    <property type="match status" value="1"/>
</dbReference>
<dbReference type="EMBL" id="FPJE01000031">
    <property type="protein sequence ID" value="SFW73919.1"/>
    <property type="molecule type" value="Genomic_DNA"/>
</dbReference>
<accession>A0A1K1RQC8</accession>
<dbReference type="AlphaFoldDB" id="A0A1K1RQC8"/>
<evidence type="ECO:0000313" key="1">
    <source>
        <dbReference type="EMBL" id="SFW73919.1"/>
    </source>
</evidence>
<evidence type="ECO:0000313" key="2">
    <source>
        <dbReference type="Proteomes" id="UP000182248"/>
    </source>
</evidence>